<feature type="region of interest" description="Disordered" evidence="1">
    <location>
        <begin position="275"/>
        <end position="357"/>
    </location>
</feature>
<reference evidence="2" key="1">
    <citation type="journal article" date="2023" name="Insect Mol. Biol.">
        <title>Genome sequencing provides insights into the evolution of gene families encoding plant cell wall-degrading enzymes in longhorned beetles.</title>
        <authorList>
            <person name="Shin N.R."/>
            <person name="Okamura Y."/>
            <person name="Kirsch R."/>
            <person name="Pauchet Y."/>
        </authorList>
    </citation>
    <scope>NUCLEOTIDE SEQUENCE</scope>
    <source>
        <strain evidence="2">MMC_N1</strain>
    </source>
</reference>
<comment type="caution">
    <text evidence="2">The sequence shown here is derived from an EMBL/GenBank/DDBJ whole genome shotgun (WGS) entry which is preliminary data.</text>
</comment>
<name>A0ABQ9JB56_9CUCU</name>
<dbReference type="EMBL" id="JAPWTJ010000854">
    <property type="protein sequence ID" value="KAJ8975236.1"/>
    <property type="molecule type" value="Genomic_DNA"/>
</dbReference>
<organism evidence="2 3">
    <name type="scientific">Molorchus minor</name>
    <dbReference type="NCBI Taxonomy" id="1323400"/>
    <lineage>
        <taxon>Eukaryota</taxon>
        <taxon>Metazoa</taxon>
        <taxon>Ecdysozoa</taxon>
        <taxon>Arthropoda</taxon>
        <taxon>Hexapoda</taxon>
        <taxon>Insecta</taxon>
        <taxon>Pterygota</taxon>
        <taxon>Neoptera</taxon>
        <taxon>Endopterygota</taxon>
        <taxon>Coleoptera</taxon>
        <taxon>Polyphaga</taxon>
        <taxon>Cucujiformia</taxon>
        <taxon>Chrysomeloidea</taxon>
        <taxon>Cerambycidae</taxon>
        <taxon>Lamiinae</taxon>
        <taxon>Monochamini</taxon>
        <taxon>Molorchus</taxon>
    </lineage>
</organism>
<keyword evidence="3" id="KW-1185">Reference proteome</keyword>
<protein>
    <submittedName>
        <fullName evidence="2">Uncharacterized protein</fullName>
    </submittedName>
</protein>
<evidence type="ECO:0000313" key="2">
    <source>
        <dbReference type="EMBL" id="KAJ8975236.1"/>
    </source>
</evidence>
<accession>A0ABQ9JB56</accession>
<sequence length="377" mass="40563">MFGNASLCIDASQFLLLVGATYQDNMETSDILFVPGSSPELMPTIMGAFDAIIGTQTKEKETYTEAKSNAPRRTHQVNNFPNLSPCVQKILSNVPDQEISKKFNSEETLGSRRLGNKPAYRSFRSPEKTLNMSSENLDIISSNVQKMLSNLPDTELVISASNLNLTCTKNISRNSSYLFSSSRSECLNNVSCTNTNVSVTNGVKRFLYHSDASSGKDESAVNGVSEQSDACDGDRCGDNCDNYNRQPLGSYLHSAKGIASRTPVGRKNMGKYLQVPSESSVCNTSSTTSSEVSRPVSLTSLGSCSSSGSSGHNQPGSAYLASAESLDSDPEPTGSQGSADSGIAEQEQPSMSPERRVLQEVLETETVYVADLKEVLQ</sequence>
<feature type="compositionally biased region" description="Low complexity" evidence="1">
    <location>
        <begin position="275"/>
        <end position="311"/>
    </location>
</feature>
<evidence type="ECO:0000256" key="1">
    <source>
        <dbReference type="SAM" id="MobiDB-lite"/>
    </source>
</evidence>
<feature type="non-terminal residue" evidence="2">
    <location>
        <position position="377"/>
    </location>
</feature>
<proteinExistence type="predicted"/>
<gene>
    <name evidence="2" type="ORF">NQ317_013983</name>
</gene>
<evidence type="ECO:0000313" key="3">
    <source>
        <dbReference type="Proteomes" id="UP001162164"/>
    </source>
</evidence>
<dbReference type="Proteomes" id="UP001162164">
    <property type="component" value="Unassembled WGS sequence"/>
</dbReference>